<evidence type="ECO:0000313" key="3">
    <source>
        <dbReference type="EMBL" id="CDO54047.1"/>
    </source>
</evidence>
<protein>
    <submittedName>
        <fullName evidence="3">Similar to Saccharomyces cerevisiae YGL241W KAP114 Karyopherin, responsible for nuclear import of specific proteins</fullName>
    </submittedName>
</protein>
<dbReference type="GO" id="GO:0005635">
    <property type="term" value="C:nuclear envelope"/>
    <property type="evidence" value="ECO:0007669"/>
    <property type="project" value="TreeGrafter"/>
</dbReference>
<dbReference type="AlphaFoldDB" id="A0A0J9X9A5"/>
<dbReference type="Proteomes" id="UP000242525">
    <property type="component" value="Unassembled WGS sequence"/>
</dbReference>
<dbReference type="Pfam" id="PF25018">
    <property type="entry name" value="HEAT_IPO9_c"/>
    <property type="match status" value="1"/>
</dbReference>
<accession>A0A0J9X9A5</accession>
<sequence>MEFVDYLSIAVELNHIAKQVCTALPNFIDRLIQSAQITNNMEYMKYKQNEFIFENTNDTDANILRAQVLEIFVIIRKFYPYDLLDLVWNRVQHLVRLHSSVDDIFNPHSWKLLESSLFILTRLLAEGYQNSANVNPKFVEQLINFISECQLDHQPPLLKSRAFLSAASVCRSLSSVIDTNKIKVPLFEAAVTAALSDPSDTVRISCVIAIQKYCLELPHDLFLHFENKLYEVVELISDKVQSSASFTVAELLFSIAQCDLARAARSPRLFNLLYMTVYKDINNVMLTNEVLDLIAEIGEVAIDEGVYPQFLDNCLNPIASNIVNAGARSSATTVESNPELIFALSVLSASINIQDHPIPAADKIKATFFAPICYIALKSTDEQVLELSTEILAAITNNSPTCFILTKDGSNDDIDMLIRIVDHLLSAEVCCGNIGLLVLPIIRNFGSAMGESLMPMITANVEKLVTTDSSKLIESLLSVFIKLIDSSAKCVVSALSNIEVHGESGLKRVLSKWLTNFDALHSYTDIQKSILSLGQLYHLNDDRIKSLTVDPLPGFPMQNLTVPTQIIRLLLRELILGGGSDGSAAGKSPEVQAEIADWLTQVVVLDVGEFGSAVYPSLLDEEKACIGSLLGYVQ</sequence>
<dbReference type="STRING" id="1173061.A0A0J9X9A5"/>
<evidence type="ECO:0000256" key="1">
    <source>
        <dbReference type="ARBA" id="ARBA00022927"/>
    </source>
</evidence>
<keyword evidence="1" id="KW-0813">Transport</keyword>
<name>A0A0J9X9A5_GEOCN</name>
<reference evidence="3" key="1">
    <citation type="submission" date="2014-03" db="EMBL/GenBank/DDBJ databases">
        <authorList>
            <person name="Casaregola S."/>
        </authorList>
    </citation>
    <scope>NUCLEOTIDE SEQUENCE [LARGE SCALE GENOMIC DNA]</scope>
    <source>
        <strain evidence="3">CLIB 918</strain>
    </source>
</reference>
<dbReference type="PANTHER" id="PTHR10997">
    <property type="entry name" value="IMPORTIN-7, 8, 11"/>
    <property type="match status" value="1"/>
</dbReference>
<evidence type="ECO:0000259" key="2">
    <source>
        <dbReference type="Pfam" id="PF25018"/>
    </source>
</evidence>
<keyword evidence="1" id="KW-0653">Protein transport</keyword>
<dbReference type="OrthoDB" id="431626at2759"/>
<dbReference type="GO" id="GO:0006606">
    <property type="term" value="P:protein import into nucleus"/>
    <property type="evidence" value="ECO:0007669"/>
    <property type="project" value="TreeGrafter"/>
</dbReference>
<feature type="domain" description="Importin-9 central HEAT repeats" evidence="2">
    <location>
        <begin position="94"/>
        <end position="229"/>
    </location>
</feature>
<dbReference type="InterPro" id="IPR016024">
    <property type="entry name" value="ARM-type_fold"/>
</dbReference>
<dbReference type="SUPFAM" id="SSF48371">
    <property type="entry name" value="ARM repeat"/>
    <property type="match status" value="1"/>
</dbReference>
<dbReference type="EMBL" id="CCBN010000006">
    <property type="protein sequence ID" value="CDO54047.1"/>
    <property type="molecule type" value="Genomic_DNA"/>
</dbReference>
<evidence type="ECO:0000313" key="4">
    <source>
        <dbReference type="Proteomes" id="UP000242525"/>
    </source>
</evidence>
<comment type="caution">
    <text evidence="3">The sequence shown here is derived from an EMBL/GenBank/DDBJ whole genome shotgun (WGS) entry which is preliminary data.</text>
</comment>
<keyword evidence="4" id="KW-1185">Reference proteome</keyword>
<dbReference type="InterPro" id="IPR056840">
    <property type="entry name" value="HEAT_IPO9_central"/>
</dbReference>
<gene>
    <name evidence="3" type="ORF">BN980_GECA06s03860g</name>
</gene>
<organism evidence="3 4">
    <name type="scientific">Geotrichum candidum</name>
    <name type="common">Oospora lactis</name>
    <name type="synonym">Dipodascus geotrichum</name>
    <dbReference type="NCBI Taxonomy" id="1173061"/>
    <lineage>
        <taxon>Eukaryota</taxon>
        <taxon>Fungi</taxon>
        <taxon>Dikarya</taxon>
        <taxon>Ascomycota</taxon>
        <taxon>Saccharomycotina</taxon>
        <taxon>Dipodascomycetes</taxon>
        <taxon>Dipodascales</taxon>
        <taxon>Dipodascaceae</taxon>
        <taxon>Geotrichum</taxon>
    </lineage>
</organism>
<dbReference type="PANTHER" id="PTHR10997:SF9">
    <property type="entry name" value="IMPORTIN-9"/>
    <property type="match status" value="1"/>
</dbReference>
<proteinExistence type="predicted"/>
<dbReference type="GO" id="GO:0005829">
    <property type="term" value="C:cytosol"/>
    <property type="evidence" value="ECO:0007669"/>
    <property type="project" value="TreeGrafter"/>
</dbReference>